<proteinExistence type="predicted"/>
<dbReference type="InterPro" id="IPR032675">
    <property type="entry name" value="LRR_dom_sf"/>
</dbReference>
<gene>
    <name evidence="1" type="ORF">RirG_264900</name>
</gene>
<evidence type="ECO:0000313" key="2">
    <source>
        <dbReference type="Proteomes" id="UP000022910"/>
    </source>
</evidence>
<dbReference type="Gene3D" id="3.80.10.10">
    <property type="entry name" value="Ribonuclease Inhibitor"/>
    <property type="match status" value="1"/>
</dbReference>
<dbReference type="OrthoDB" id="2360563at2759"/>
<dbReference type="SMR" id="A0A015IB95"/>
<evidence type="ECO:0000313" key="1">
    <source>
        <dbReference type="EMBL" id="EXX51080.1"/>
    </source>
</evidence>
<accession>A0A015IB95</accession>
<dbReference type="STRING" id="1432141.A0A015IB95"/>
<dbReference type="SUPFAM" id="SSF52047">
    <property type="entry name" value="RNI-like"/>
    <property type="match status" value="1"/>
</dbReference>
<evidence type="ECO:0008006" key="3">
    <source>
        <dbReference type="Google" id="ProtNLM"/>
    </source>
</evidence>
<dbReference type="HOGENOM" id="CLU_028913_8_1_1"/>
<dbReference type="Proteomes" id="UP000022910">
    <property type="component" value="Unassembled WGS sequence"/>
</dbReference>
<comment type="caution">
    <text evidence="1">The sequence shown here is derived from an EMBL/GenBank/DDBJ whole genome shotgun (WGS) entry which is preliminary data.</text>
</comment>
<protein>
    <recommendedName>
        <fullName evidence="3">F-box domain-containing protein</fullName>
    </recommendedName>
</protein>
<sequence>MTLPTFNIDIIFEIINKLKDDGASLFNFLLLNKQICELTIPILWENPFKFCNIKVESKHYFIIQTYINCFNEDDHKKVISILNSEFENYNENKIPLLFEYGKYLKEFNIRDLSNAVISWYKIFKKKNYLMNPIYHNEVEILKNHLFHSIMRQSQRLNCLNWNIRFNDKKILKIMQHKIKYLDHLILYCDGEYDINIARMYINFFKNHFQNLSSLKINILYDNKCTKDFISLVKSKNNLEEFIFDYKSVKWNADKFDDLITNILELRANSITKLVLNNLDFSKISFDYILKCINLEVLVLRSNEGLKFEDIDLFTSFNNLKKLDLSFNDWSSEVTTLIIKKAGNNLSSLTIGEEDNKKSINDDTLIALTQYCPNINSLSISGVCKKGFEMIFKYIKNFRLVTLQLYQNKMKGTIMNLEGLLNYMEYEETLSTLGIGINDDYWHYYNYDRDNFKDFLEKHNIRLILYKPRFYY</sequence>
<keyword evidence="2" id="KW-1185">Reference proteome</keyword>
<reference evidence="1 2" key="1">
    <citation type="submission" date="2014-02" db="EMBL/GenBank/DDBJ databases">
        <title>Single nucleus genome sequencing reveals high similarity among nuclei of an endomycorrhizal fungus.</title>
        <authorList>
            <person name="Lin K."/>
            <person name="Geurts R."/>
            <person name="Zhang Z."/>
            <person name="Limpens E."/>
            <person name="Saunders D.G."/>
            <person name="Mu D."/>
            <person name="Pang E."/>
            <person name="Cao H."/>
            <person name="Cha H."/>
            <person name="Lin T."/>
            <person name="Zhou Q."/>
            <person name="Shang Y."/>
            <person name="Li Y."/>
            <person name="Ivanov S."/>
            <person name="Sharma T."/>
            <person name="Velzen R.V."/>
            <person name="Ruijter N.D."/>
            <person name="Aanen D.K."/>
            <person name="Win J."/>
            <person name="Kamoun S."/>
            <person name="Bisseling T."/>
            <person name="Huang S."/>
        </authorList>
    </citation>
    <scope>NUCLEOTIDE SEQUENCE [LARGE SCALE GENOMIC DNA]</scope>
    <source>
        <strain evidence="2">DAOM197198w</strain>
    </source>
</reference>
<organism evidence="1 2">
    <name type="scientific">Rhizophagus irregularis (strain DAOM 197198w)</name>
    <name type="common">Glomus intraradices</name>
    <dbReference type="NCBI Taxonomy" id="1432141"/>
    <lineage>
        <taxon>Eukaryota</taxon>
        <taxon>Fungi</taxon>
        <taxon>Fungi incertae sedis</taxon>
        <taxon>Mucoromycota</taxon>
        <taxon>Glomeromycotina</taxon>
        <taxon>Glomeromycetes</taxon>
        <taxon>Glomerales</taxon>
        <taxon>Glomeraceae</taxon>
        <taxon>Rhizophagus</taxon>
    </lineage>
</organism>
<name>A0A015IB95_RHIIW</name>
<dbReference type="EMBL" id="JEMT01029725">
    <property type="protein sequence ID" value="EXX51080.1"/>
    <property type="molecule type" value="Genomic_DNA"/>
</dbReference>
<dbReference type="AlphaFoldDB" id="A0A015IB95"/>